<keyword evidence="3" id="KW-1185">Reference proteome</keyword>
<evidence type="ECO:0000313" key="2">
    <source>
        <dbReference type="EMBL" id="GFO02414.1"/>
    </source>
</evidence>
<keyword evidence="1" id="KW-1133">Transmembrane helix</keyword>
<protein>
    <submittedName>
        <fullName evidence="2">Uncharacterized protein</fullName>
    </submittedName>
</protein>
<feature type="transmembrane region" description="Helical" evidence="1">
    <location>
        <begin position="45"/>
        <end position="70"/>
    </location>
</feature>
<name>A0AAV4A873_9GAST</name>
<organism evidence="2 3">
    <name type="scientific">Plakobranchus ocellatus</name>
    <dbReference type="NCBI Taxonomy" id="259542"/>
    <lineage>
        <taxon>Eukaryota</taxon>
        <taxon>Metazoa</taxon>
        <taxon>Spiralia</taxon>
        <taxon>Lophotrochozoa</taxon>
        <taxon>Mollusca</taxon>
        <taxon>Gastropoda</taxon>
        <taxon>Heterobranchia</taxon>
        <taxon>Euthyneura</taxon>
        <taxon>Panpulmonata</taxon>
        <taxon>Sacoglossa</taxon>
        <taxon>Placobranchoidea</taxon>
        <taxon>Plakobranchidae</taxon>
        <taxon>Plakobranchus</taxon>
    </lineage>
</organism>
<keyword evidence="1" id="KW-0472">Membrane</keyword>
<sequence>MLVSSTFFSKTALQSHTSSIVTSRDTWAHFQFDPALRDTSSLFEFFTSVLITSIWVLTFSWAIFTSKIFLQIRRLKK</sequence>
<evidence type="ECO:0000256" key="1">
    <source>
        <dbReference type="SAM" id="Phobius"/>
    </source>
</evidence>
<evidence type="ECO:0000313" key="3">
    <source>
        <dbReference type="Proteomes" id="UP000735302"/>
    </source>
</evidence>
<dbReference type="AlphaFoldDB" id="A0AAV4A873"/>
<comment type="caution">
    <text evidence="2">The sequence shown here is derived from an EMBL/GenBank/DDBJ whole genome shotgun (WGS) entry which is preliminary data.</text>
</comment>
<dbReference type="Proteomes" id="UP000735302">
    <property type="component" value="Unassembled WGS sequence"/>
</dbReference>
<proteinExistence type="predicted"/>
<keyword evidence="1" id="KW-0812">Transmembrane</keyword>
<dbReference type="EMBL" id="BLXT01003580">
    <property type="protein sequence ID" value="GFO02414.1"/>
    <property type="molecule type" value="Genomic_DNA"/>
</dbReference>
<reference evidence="2 3" key="1">
    <citation type="journal article" date="2021" name="Elife">
        <title>Chloroplast acquisition without the gene transfer in kleptoplastic sea slugs, Plakobranchus ocellatus.</title>
        <authorList>
            <person name="Maeda T."/>
            <person name="Takahashi S."/>
            <person name="Yoshida T."/>
            <person name="Shimamura S."/>
            <person name="Takaki Y."/>
            <person name="Nagai Y."/>
            <person name="Toyoda A."/>
            <person name="Suzuki Y."/>
            <person name="Arimoto A."/>
            <person name="Ishii H."/>
            <person name="Satoh N."/>
            <person name="Nishiyama T."/>
            <person name="Hasebe M."/>
            <person name="Maruyama T."/>
            <person name="Minagawa J."/>
            <person name="Obokata J."/>
            <person name="Shigenobu S."/>
        </authorList>
    </citation>
    <scope>NUCLEOTIDE SEQUENCE [LARGE SCALE GENOMIC DNA]</scope>
</reference>
<accession>A0AAV4A873</accession>
<gene>
    <name evidence="2" type="ORF">PoB_002891900</name>
</gene>